<reference evidence="2 3" key="1">
    <citation type="submission" date="2024-04" db="EMBL/GenBank/DDBJ databases">
        <authorList>
            <person name="Waldvogel A.-M."/>
            <person name="Schoenle A."/>
        </authorList>
    </citation>
    <scope>NUCLEOTIDE SEQUENCE [LARGE SCALE GENOMIC DNA]</scope>
</reference>
<sequence length="66" mass="6751">MDVPDEGAVGDGLVVYLRGQMLSVGVLPARQGSKLGKTPAQQLVAQSAPGAQEAQGVQDSPAVLHR</sequence>
<dbReference type="Proteomes" id="UP001497482">
    <property type="component" value="Chromosome 15"/>
</dbReference>
<accession>A0AAV2K1Y3</accession>
<gene>
    <name evidence="2" type="ORF">KC01_LOCUS13531</name>
</gene>
<dbReference type="EMBL" id="OZ035837">
    <property type="protein sequence ID" value="CAL1583015.1"/>
    <property type="molecule type" value="Genomic_DNA"/>
</dbReference>
<organism evidence="2 3">
    <name type="scientific">Knipowitschia caucasica</name>
    <name type="common">Caucasian dwarf goby</name>
    <name type="synonym">Pomatoschistus caucasicus</name>
    <dbReference type="NCBI Taxonomy" id="637954"/>
    <lineage>
        <taxon>Eukaryota</taxon>
        <taxon>Metazoa</taxon>
        <taxon>Chordata</taxon>
        <taxon>Craniata</taxon>
        <taxon>Vertebrata</taxon>
        <taxon>Euteleostomi</taxon>
        <taxon>Actinopterygii</taxon>
        <taxon>Neopterygii</taxon>
        <taxon>Teleostei</taxon>
        <taxon>Neoteleostei</taxon>
        <taxon>Acanthomorphata</taxon>
        <taxon>Gobiaria</taxon>
        <taxon>Gobiiformes</taxon>
        <taxon>Gobioidei</taxon>
        <taxon>Gobiidae</taxon>
        <taxon>Gobiinae</taxon>
        <taxon>Knipowitschia</taxon>
    </lineage>
</organism>
<protein>
    <submittedName>
        <fullName evidence="2">Uncharacterized protein</fullName>
    </submittedName>
</protein>
<name>A0AAV2K1Y3_KNICA</name>
<proteinExistence type="predicted"/>
<keyword evidence="3" id="KW-1185">Reference proteome</keyword>
<feature type="region of interest" description="Disordered" evidence="1">
    <location>
        <begin position="35"/>
        <end position="66"/>
    </location>
</feature>
<evidence type="ECO:0000313" key="2">
    <source>
        <dbReference type="EMBL" id="CAL1583015.1"/>
    </source>
</evidence>
<evidence type="ECO:0000313" key="3">
    <source>
        <dbReference type="Proteomes" id="UP001497482"/>
    </source>
</evidence>
<dbReference type="AlphaFoldDB" id="A0AAV2K1Y3"/>
<evidence type="ECO:0000256" key="1">
    <source>
        <dbReference type="SAM" id="MobiDB-lite"/>
    </source>
</evidence>